<reference evidence="2" key="1">
    <citation type="submission" date="2023-07" db="EMBL/GenBank/DDBJ databases">
        <title>Genome-inferred correspondence between phylogeny and metabolic traits in the wild Drosophila gut microbiome.</title>
        <authorList>
            <person name="Bueno E."/>
            <person name="Blow F."/>
            <person name="Douglas A.E."/>
        </authorList>
    </citation>
    <scope>NUCLEOTIDE SEQUENCE [LARGE SCALE GENOMIC DNA]</scope>
    <source>
        <strain evidence="2">JGM97</strain>
    </source>
</reference>
<evidence type="ECO:0008006" key="3">
    <source>
        <dbReference type="Google" id="ProtNLM"/>
    </source>
</evidence>
<comment type="caution">
    <text evidence="1">The sequence shown here is derived from an EMBL/GenBank/DDBJ whole genome shotgun (WGS) entry which is preliminary data.</text>
</comment>
<proteinExistence type="predicted"/>
<protein>
    <recommendedName>
        <fullName evidence="3">Ribbon-helix-helix protein, CopG family</fullName>
    </recommendedName>
</protein>
<organism evidence="1 2">
    <name type="scientific">Nissabacter archeti</name>
    <dbReference type="NCBI Taxonomy" id="1917880"/>
    <lineage>
        <taxon>Bacteria</taxon>
        <taxon>Pseudomonadati</taxon>
        <taxon>Pseudomonadota</taxon>
        <taxon>Gammaproteobacteria</taxon>
        <taxon>Enterobacterales</taxon>
        <taxon>Yersiniaceae</taxon>
        <taxon>Nissabacter</taxon>
    </lineage>
</organism>
<dbReference type="EMBL" id="JAERKB010000001">
    <property type="protein sequence ID" value="MBS0967712.1"/>
    <property type="molecule type" value="Genomic_DNA"/>
</dbReference>
<dbReference type="Proteomes" id="UP000680634">
    <property type="component" value="Unassembled WGS sequence"/>
</dbReference>
<evidence type="ECO:0000313" key="2">
    <source>
        <dbReference type="Proteomes" id="UP000680634"/>
    </source>
</evidence>
<gene>
    <name evidence="1" type="ORF">JK232_02285</name>
</gene>
<evidence type="ECO:0000313" key="1">
    <source>
        <dbReference type="EMBL" id="MBS0967712.1"/>
    </source>
</evidence>
<accession>A0ABS5JCN3</accession>
<sequence length="61" mass="6817">MARSITDIQKRSDERRGLKVKSMKLNVETIALLERLAAHTGEPQSAVVTRALQMLANELKV</sequence>
<keyword evidence="2" id="KW-1185">Reference proteome</keyword>
<name>A0ABS5JCN3_9GAMM</name>